<keyword evidence="5" id="KW-0067">ATP-binding</keyword>
<dbReference type="PROSITE" id="PS50990">
    <property type="entry name" value="PEPTIDASE_C39"/>
    <property type="match status" value="1"/>
</dbReference>
<evidence type="ECO:0000256" key="2">
    <source>
        <dbReference type="ARBA" id="ARBA00022692"/>
    </source>
</evidence>
<dbReference type="PROSITE" id="PS50893">
    <property type="entry name" value="ABC_TRANSPORTER_2"/>
    <property type="match status" value="1"/>
</dbReference>
<evidence type="ECO:0000256" key="6">
    <source>
        <dbReference type="ARBA" id="ARBA00022989"/>
    </source>
</evidence>
<evidence type="ECO:0000256" key="4">
    <source>
        <dbReference type="ARBA" id="ARBA00022807"/>
    </source>
</evidence>
<dbReference type="SMART" id="SM00382">
    <property type="entry name" value="AAA"/>
    <property type="match status" value="1"/>
</dbReference>
<feature type="domain" description="ABC transmembrane type-1" evidence="10">
    <location>
        <begin position="164"/>
        <end position="443"/>
    </location>
</feature>
<keyword evidence="4" id="KW-0378">Hydrolase</keyword>
<evidence type="ECO:0000256" key="5">
    <source>
        <dbReference type="ARBA" id="ARBA00022840"/>
    </source>
</evidence>
<evidence type="ECO:0000256" key="8">
    <source>
        <dbReference type="SAM" id="Phobius"/>
    </source>
</evidence>
<sequence>MSGGRAGHRVRYQAQSSMAECGAACLAMVLTAFGHGVSVRETRQQLRVGRDGSTALGLARAARDAGLTVRGVRCTGPELVNVPMPVIAHLRHDHFVVVDRVGRRSVSVVDPAHGRSRIPLSEFAEEFGGVVLTFSGAARPRRSGTRGLVRFLLDQAPRRPGAIVTAALASLLATAAGLLPAFAVGLTVDTLVPRGSSDLVGLALLALGAVVMSRVLVGILRAGVLVRLQVAVDESLTTRVVHHLFRLPMRFYDLRTVGDLLNRVRSNAVIRQVLTTQVLVGFLDLVTALVYLGLLLVVAPGLAVVVLAVVLVQLALLLAGTGPLHAMARREIELGAQQQSLVLEALAGIESVKMSALEEPILARWSRTFSEEVRAAGRRQLWESRLDDLTDVVQVALGAGIVLAGSYAVIQGGASLGSMLTGAYIASGLLVPLAGLVKQVRSLHVVSVHLARLRDLLDEEAAPRRGEGPTRPDTGVPIGEVELRQASFSYGASGAGVRSASLRVPAGSFVAITGASGSGKSTLARMLLGVYRPDSGTALVGGREAWALSEPEFVGRCAAVAQEPAVFSGTIADNLRLGRRDATDEDIGRAARLAELHRDVEAMPMGYRTHLSERGGGLSGGQRQRLALARALIREPALLVLDEATSSVDPDTELAILGNLRALGATVVLVAHRLSTILHADRVVVMDGGRIVEQGTHDELLAMGGLYAATLHRQLARSFPNGSSAAYARSSPGTA</sequence>
<dbReference type="InterPro" id="IPR039421">
    <property type="entry name" value="Type_1_exporter"/>
</dbReference>
<feature type="transmembrane region" description="Helical" evidence="8">
    <location>
        <begin position="162"/>
        <end position="187"/>
    </location>
</feature>
<dbReference type="Gene3D" id="3.40.50.300">
    <property type="entry name" value="P-loop containing nucleotide triphosphate hydrolases"/>
    <property type="match status" value="1"/>
</dbReference>
<reference evidence="12" key="1">
    <citation type="submission" date="2021-04" db="EMBL/GenBank/DDBJ databases">
        <title>Pseudonocardia sp. nov., isolated from sandy soil of mangrove forest.</title>
        <authorList>
            <person name="Zan Z."/>
            <person name="Huang R."/>
            <person name="Liu W."/>
        </authorList>
    </citation>
    <scope>NUCLEOTIDE SEQUENCE</scope>
    <source>
        <strain evidence="12">S2-4</strain>
    </source>
</reference>
<dbReference type="Gene3D" id="1.20.1560.10">
    <property type="entry name" value="ABC transporter type 1, transmembrane domain"/>
    <property type="match status" value="1"/>
</dbReference>
<dbReference type="RefSeq" id="WP_252446514.1">
    <property type="nucleotide sequence ID" value="NZ_JAGSOV010000101.1"/>
</dbReference>
<keyword evidence="3" id="KW-0547">Nucleotide-binding</keyword>
<dbReference type="InterPro" id="IPR011527">
    <property type="entry name" value="ABC1_TM_dom"/>
</dbReference>
<accession>A0ABT1ADK3</accession>
<dbReference type="SUPFAM" id="SSF52540">
    <property type="entry name" value="P-loop containing nucleoside triphosphate hydrolases"/>
    <property type="match status" value="1"/>
</dbReference>
<gene>
    <name evidence="12" type="ORF">KDL28_38640</name>
</gene>
<dbReference type="Pfam" id="PF03412">
    <property type="entry name" value="Peptidase_C39"/>
    <property type="match status" value="1"/>
</dbReference>
<evidence type="ECO:0000259" key="10">
    <source>
        <dbReference type="PROSITE" id="PS50929"/>
    </source>
</evidence>
<dbReference type="PROSITE" id="PS50929">
    <property type="entry name" value="ABC_TM1F"/>
    <property type="match status" value="1"/>
</dbReference>
<feature type="transmembrane region" description="Helical" evidence="8">
    <location>
        <begin position="273"/>
        <end position="292"/>
    </location>
</feature>
<organism evidence="12 13">
    <name type="scientific">Pseudonocardia humida</name>
    <dbReference type="NCBI Taxonomy" id="2800819"/>
    <lineage>
        <taxon>Bacteria</taxon>
        <taxon>Bacillati</taxon>
        <taxon>Actinomycetota</taxon>
        <taxon>Actinomycetes</taxon>
        <taxon>Pseudonocardiales</taxon>
        <taxon>Pseudonocardiaceae</taxon>
        <taxon>Pseudonocardia</taxon>
    </lineage>
</organism>
<evidence type="ECO:0000256" key="3">
    <source>
        <dbReference type="ARBA" id="ARBA00022741"/>
    </source>
</evidence>
<feature type="transmembrane region" description="Helical" evidence="8">
    <location>
        <begin position="298"/>
        <end position="320"/>
    </location>
</feature>
<comment type="caution">
    <text evidence="12">The sequence shown here is derived from an EMBL/GenBank/DDBJ whole genome shotgun (WGS) entry which is preliminary data.</text>
</comment>
<keyword evidence="6 8" id="KW-1133">Transmembrane helix</keyword>
<dbReference type="InterPro" id="IPR017871">
    <property type="entry name" value="ABC_transporter-like_CS"/>
</dbReference>
<evidence type="ECO:0000256" key="7">
    <source>
        <dbReference type="ARBA" id="ARBA00023136"/>
    </source>
</evidence>
<protein>
    <submittedName>
        <fullName evidence="12">Peptidase domain-containing ABC transporter</fullName>
    </submittedName>
</protein>
<dbReference type="SUPFAM" id="SSF90123">
    <property type="entry name" value="ABC transporter transmembrane region"/>
    <property type="match status" value="1"/>
</dbReference>
<dbReference type="Proteomes" id="UP001165283">
    <property type="component" value="Unassembled WGS sequence"/>
</dbReference>
<evidence type="ECO:0000259" key="9">
    <source>
        <dbReference type="PROSITE" id="PS50893"/>
    </source>
</evidence>
<dbReference type="PROSITE" id="PS00211">
    <property type="entry name" value="ABC_TRANSPORTER_1"/>
    <property type="match status" value="1"/>
</dbReference>
<keyword evidence="13" id="KW-1185">Reference proteome</keyword>
<feature type="transmembrane region" description="Helical" evidence="8">
    <location>
        <begin position="389"/>
        <end position="410"/>
    </location>
</feature>
<dbReference type="InterPro" id="IPR005074">
    <property type="entry name" value="Peptidase_C39"/>
</dbReference>
<dbReference type="InterPro" id="IPR003593">
    <property type="entry name" value="AAA+_ATPase"/>
</dbReference>
<keyword evidence="4" id="KW-0788">Thiol protease</keyword>
<feature type="domain" description="ABC transporter" evidence="9">
    <location>
        <begin position="481"/>
        <end position="713"/>
    </location>
</feature>
<evidence type="ECO:0000256" key="1">
    <source>
        <dbReference type="ARBA" id="ARBA00004651"/>
    </source>
</evidence>
<name>A0ABT1ADK3_9PSEU</name>
<dbReference type="EMBL" id="JAGSOV010000101">
    <property type="protein sequence ID" value="MCO1660981.1"/>
    <property type="molecule type" value="Genomic_DNA"/>
</dbReference>
<dbReference type="InterPro" id="IPR027417">
    <property type="entry name" value="P-loop_NTPase"/>
</dbReference>
<evidence type="ECO:0000313" key="12">
    <source>
        <dbReference type="EMBL" id="MCO1660981.1"/>
    </source>
</evidence>
<evidence type="ECO:0000313" key="13">
    <source>
        <dbReference type="Proteomes" id="UP001165283"/>
    </source>
</evidence>
<keyword evidence="7 8" id="KW-0472">Membrane</keyword>
<dbReference type="InterPro" id="IPR036640">
    <property type="entry name" value="ABC1_TM_sf"/>
</dbReference>
<dbReference type="PANTHER" id="PTHR24221:SF606">
    <property type="entry name" value="COLICIN V SECRETION-PROCESSING ATP-BINDING PROTEIN"/>
    <property type="match status" value="1"/>
</dbReference>
<dbReference type="PANTHER" id="PTHR24221">
    <property type="entry name" value="ATP-BINDING CASSETTE SUB-FAMILY B"/>
    <property type="match status" value="1"/>
</dbReference>
<keyword evidence="2 8" id="KW-0812">Transmembrane</keyword>
<comment type="subcellular location">
    <subcellularLocation>
        <location evidence="1">Cell membrane</location>
        <topology evidence="1">Multi-pass membrane protein</topology>
    </subcellularLocation>
</comment>
<dbReference type="Pfam" id="PF00664">
    <property type="entry name" value="ABC_membrane"/>
    <property type="match status" value="1"/>
</dbReference>
<keyword evidence="4" id="KW-0645">Protease</keyword>
<dbReference type="InterPro" id="IPR003439">
    <property type="entry name" value="ABC_transporter-like_ATP-bd"/>
</dbReference>
<evidence type="ECO:0000259" key="11">
    <source>
        <dbReference type="PROSITE" id="PS50990"/>
    </source>
</evidence>
<feature type="domain" description="Peptidase C39" evidence="11">
    <location>
        <begin position="15"/>
        <end position="134"/>
    </location>
</feature>
<feature type="transmembrane region" description="Helical" evidence="8">
    <location>
        <begin position="199"/>
        <end position="220"/>
    </location>
</feature>
<dbReference type="Pfam" id="PF00005">
    <property type="entry name" value="ABC_tran"/>
    <property type="match status" value="1"/>
</dbReference>
<dbReference type="Gene3D" id="3.90.70.10">
    <property type="entry name" value="Cysteine proteinases"/>
    <property type="match status" value="1"/>
</dbReference>
<proteinExistence type="predicted"/>